<dbReference type="KEGG" id="cmah:C1I91_27425"/>
<dbReference type="EMBL" id="CP025746">
    <property type="protein sequence ID" value="QAA35076.1"/>
    <property type="molecule type" value="Genomic_DNA"/>
</dbReference>
<dbReference type="OrthoDB" id="9791488at2"/>
<accession>A0A3R5U8V2</accession>
<feature type="domain" description="HTH merR-type" evidence="2">
    <location>
        <begin position="5"/>
        <end position="75"/>
    </location>
</feature>
<sequence length="137" mass="16132">MDQKYYQIDEVSKITGLTKRTIRYYEDMELFIPSSRTDSGYRLYSDEDISTINEIKDLRAKLGLTIIEVKQILGLRKNLNKIWNNEVTDPLYINEALNKLSSLIETIDEREKVLRRVKDNCSKSLEKLNALLDRKEE</sequence>
<organism evidence="3 4">
    <name type="scientific">Clostridium manihotivorum</name>
    <dbReference type="NCBI Taxonomy" id="2320868"/>
    <lineage>
        <taxon>Bacteria</taxon>
        <taxon>Bacillati</taxon>
        <taxon>Bacillota</taxon>
        <taxon>Clostridia</taxon>
        <taxon>Eubacteriales</taxon>
        <taxon>Clostridiaceae</taxon>
        <taxon>Clostridium</taxon>
    </lineage>
</organism>
<dbReference type="AlphaFoldDB" id="A0A3R5U8V2"/>
<dbReference type="InterPro" id="IPR047057">
    <property type="entry name" value="MerR_fam"/>
</dbReference>
<keyword evidence="1" id="KW-0238">DNA-binding</keyword>
<evidence type="ECO:0000256" key="1">
    <source>
        <dbReference type="ARBA" id="ARBA00023125"/>
    </source>
</evidence>
<dbReference type="RefSeq" id="WP_128215769.1">
    <property type="nucleotide sequence ID" value="NZ_CP025746.1"/>
</dbReference>
<evidence type="ECO:0000259" key="2">
    <source>
        <dbReference type="PROSITE" id="PS50937"/>
    </source>
</evidence>
<gene>
    <name evidence="3" type="ORF">C1I91_27425</name>
</gene>
<dbReference type="InterPro" id="IPR009061">
    <property type="entry name" value="DNA-bd_dom_put_sf"/>
</dbReference>
<dbReference type="PANTHER" id="PTHR30204:SF58">
    <property type="entry name" value="HTH-TYPE TRANSCRIPTIONAL REGULATOR YFMP"/>
    <property type="match status" value="1"/>
</dbReference>
<dbReference type="PANTHER" id="PTHR30204">
    <property type="entry name" value="REDOX-CYCLING DRUG-SENSING TRANSCRIPTIONAL ACTIVATOR SOXR"/>
    <property type="match status" value="1"/>
</dbReference>
<dbReference type="Gene3D" id="1.10.1660.10">
    <property type="match status" value="1"/>
</dbReference>
<dbReference type="SUPFAM" id="SSF46955">
    <property type="entry name" value="Putative DNA-binding domain"/>
    <property type="match status" value="1"/>
</dbReference>
<name>A0A3R5U8V2_9CLOT</name>
<dbReference type="GO" id="GO:0003677">
    <property type="term" value="F:DNA binding"/>
    <property type="evidence" value="ECO:0007669"/>
    <property type="project" value="UniProtKB-KW"/>
</dbReference>
<dbReference type="Proteomes" id="UP000286268">
    <property type="component" value="Chromosome"/>
</dbReference>
<dbReference type="GO" id="GO:0003700">
    <property type="term" value="F:DNA-binding transcription factor activity"/>
    <property type="evidence" value="ECO:0007669"/>
    <property type="project" value="InterPro"/>
</dbReference>
<evidence type="ECO:0000313" key="3">
    <source>
        <dbReference type="EMBL" id="QAA35076.1"/>
    </source>
</evidence>
<proteinExistence type="predicted"/>
<dbReference type="PROSITE" id="PS50937">
    <property type="entry name" value="HTH_MERR_2"/>
    <property type="match status" value="1"/>
</dbReference>
<dbReference type="InterPro" id="IPR000551">
    <property type="entry name" value="MerR-type_HTH_dom"/>
</dbReference>
<reference evidence="3 4" key="1">
    <citation type="submission" date="2018-01" db="EMBL/GenBank/DDBJ databases">
        <title>Genome Sequencing and Assembly of Anaerobacter polyendosporus strain CT4.</title>
        <authorList>
            <person name="Tachaapaikoon C."/>
            <person name="Sutheeworapong S."/>
            <person name="Jenjaroenpun P."/>
            <person name="Wongsurawat T."/>
            <person name="Nookeaw I."/>
            <person name="Cheawchanlertfa P."/>
            <person name="Kosugi A."/>
            <person name="Cheevadhanarak S."/>
            <person name="Ratanakhanokchai K."/>
        </authorList>
    </citation>
    <scope>NUCLEOTIDE SEQUENCE [LARGE SCALE GENOMIC DNA]</scope>
    <source>
        <strain evidence="3 4">CT4</strain>
    </source>
</reference>
<dbReference type="CDD" id="cd00592">
    <property type="entry name" value="HTH_MerR-like"/>
    <property type="match status" value="1"/>
</dbReference>
<dbReference type="SMART" id="SM00422">
    <property type="entry name" value="HTH_MERR"/>
    <property type="match status" value="1"/>
</dbReference>
<protein>
    <submittedName>
        <fullName evidence="3">MerR family transcriptional regulator</fullName>
    </submittedName>
</protein>
<dbReference type="Pfam" id="PF13411">
    <property type="entry name" value="MerR_1"/>
    <property type="match status" value="1"/>
</dbReference>
<evidence type="ECO:0000313" key="4">
    <source>
        <dbReference type="Proteomes" id="UP000286268"/>
    </source>
</evidence>
<keyword evidence="4" id="KW-1185">Reference proteome</keyword>